<keyword evidence="2" id="KW-0862">Zinc</keyword>
<dbReference type="Proteomes" id="UP001431209">
    <property type="component" value="Unassembled WGS sequence"/>
</dbReference>
<keyword evidence="7" id="KW-1185">Reference proteome</keyword>
<proteinExistence type="predicted"/>
<dbReference type="InterPro" id="IPR016154">
    <property type="entry name" value="Heat_shock_Hsp33_C"/>
</dbReference>
<evidence type="ECO:0000256" key="1">
    <source>
        <dbReference type="ARBA" id="ARBA00022490"/>
    </source>
</evidence>
<dbReference type="EMBL" id="JAOPGA020000356">
    <property type="protein sequence ID" value="KAL0478279.1"/>
    <property type="molecule type" value="Genomic_DNA"/>
</dbReference>
<evidence type="ECO:0000256" key="5">
    <source>
        <dbReference type="ARBA" id="ARBA00023284"/>
    </source>
</evidence>
<dbReference type="PANTHER" id="PTHR30111:SF1">
    <property type="entry name" value="33 KDA CHAPERONIN"/>
    <property type="match status" value="1"/>
</dbReference>
<evidence type="ECO:0000313" key="7">
    <source>
        <dbReference type="Proteomes" id="UP001431209"/>
    </source>
</evidence>
<dbReference type="PANTHER" id="PTHR30111">
    <property type="entry name" value="33 KDA CHAPERONIN"/>
    <property type="match status" value="1"/>
</dbReference>
<dbReference type="SUPFAM" id="SSF118352">
    <property type="entry name" value="HSP33 redox switch-like"/>
    <property type="match status" value="1"/>
</dbReference>
<keyword evidence="4" id="KW-0143">Chaperone</keyword>
<name>A0AAW2YMF1_9EUKA</name>
<evidence type="ECO:0000256" key="4">
    <source>
        <dbReference type="ARBA" id="ARBA00023186"/>
    </source>
</evidence>
<protein>
    <submittedName>
        <fullName evidence="6">33 kDa chaperonin</fullName>
    </submittedName>
</protein>
<evidence type="ECO:0000256" key="3">
    <source>
        <dbReference type="ARBA" id="ARBA00023157"/>
    </source>
</evidence>
<comment type="caution">
    <text evidence="6">The sequence shown here is derived from an EMBL/GenBank/DDBJ whole genome shotgun (WGS) entry which is preliminary data.</text>
</comment>
<evidence type="ECO:0000256" key="2">
    <source>
        <dbReference type="ARBA" id="ARBA00022833"/>
    </source>
</evidence>
<dbReference type="AlphaFoldDB" id="A0AAW2YMF1"/>
<gene>
    <name evidence="6" type="ORF">AKO1_008541</name>
</gene>
<dbReference type="GO" id="GO:0044183">
    <property type="term" value="F:protein folding chaperone"/>
    <property type="evidence" value="ECO:0007669"/>
    <property type="project" value="TreeGrafter"/>
</dbReference>
<sequence length="336" mass="38074">MMRRMYSVLTKRRVRDYLVNGMTEDGLYRISIMDNTSVVNNAQNRFKYKFQDEKTTKDALSLYAKTMSCSSILSSFLRGEERVIVGVFGSGPISQICTESVQLGETRGYMYVNPEATRSGTSLLFDEENNPGLFTVEKILYNNSKPITSSIKLTKGDISNELLMYFKESEQVPTASHLGVISDSSSQDQCLFSYGIVVQALPAKDSFVSEVQQLKLKELQTYFDDLTQELKQSCSTRDEMHQKLFSFKNDLKLTDKVSLPPLSLDTIRFKPLDFFCRCSMKGMMDNVSKLGSAEIEDMHAEVSSTKTPITITCDYCNENYHFGVAEFDTLKQNLSE</sequence>
<dbReference type="SUPFAM" id="SSF64397">
    <property type="entry name" value="Hsp33 domain"/>
    <property type="match status" value="1"/>
</dbReference>
<dbReference type="GO" id="GO:0042026">
    <property type="term" value="P:protein refolding"/>
    <property type="evidence" value="ECO:0007669"/>
    <property type="project" value="TreeGrafter"/>
</dbReference>
<dbReference type="InterPro" id="IPR000397">
    <property type="entry name" value="Heat_shock_Hsp33"/>
</dbReference>
<dbReference type="InterPro" id="IPR016153">
    <property type="entry name" value="Heat_shock_Hsp33_N"/>
</dbReference>
<evidence type="ECO:0000313" key="6">
    <source>
        <dbReference type="EMBL" id="KAL0478279.1"/>
    </source>
</evidence>
<reference evidence="6 7" key="1">
    <citation type="submission" date="2024-03" db="EMBL/GenBank/DDBJ databases">
        <title>The Acrasis kona genome and developmental transcriptomes reveal deep origins of eukaryotic multicellular pathways.</title>
        <authorList>
            <person name="Sheikh S."/>
            <person name="Fu C.-J."/>
            <person name="Brown M.W."/>
            <person name="Baldauf S.L."/>
        </authorList>
    </citation>
    <scope>NUCLEOTIDE SEQUENCE [LARGE SCALE GENOMIC DNA]</scope>
    <source>
        <strain evidence="6 7">ATCC MYA-3509</strain>
    </source>
</reference>
<dbReference type="Pfam" id="PF01430">
    <property type="entry name" value="HSP33"/>
    <property type="match status" value="1"/>
</dbReference>
<keyword evidence="3" id="KW-1015">Disulfide bond</keyword>
<organism evidence="6 7">
    <name type="scientific">Acrasis kona</name>
    <dbReference type="NCBI Taxonomy" id="1008807"/>
    <lineage>
        <taxon>Eukaryota</taxon>
        <taxon>Discoba</taxon>
        <taxon>Heterolobosea</taxon>
        <taxon>Tetramitia</taxon>
        <taxon>Eutetramitia</taxon>
        <taxon>Acrasidae</taxon>
        <taxon>Acrasis</taxon>
    </lineage>
</organism>
<dbReference type="Gene3D" id="3.55.30.10">
    <property type="entry name" value="Hsp33 domain"/>
    <property type="match status" value="1"/>
</dbReference>
<keyword evidence="5" id="KW-0676">Redox-active center</keyword>
<dbReference type="GO" id="GO:0051082">
    <property type="term" value="F:unfolded protein binding"/>
    <property type="evidence" value="ECO:0007669"/>
    <property type="project" value="InterPro"/>
</dbReference>
<keyword evidence="1" id="KW-0963">Cytoplasm</keyword>
<accession>A0AAW2YMF1</accession>
<dbReference type="GO" id="GO:0005737">
    <property type="term" value="C:cytoplasm"/>
    <property type="evidence" value="ECO:0007669"/>
    <property type="project" value="InterPro"/>
</dbReference>
<dbReference type="Gene3D" id="3.90.1280.10">
    <property type="entry name" value="HSP33 redox switch-like"/>
    <property type="match status" value="1"/>
</dbReference>